<evidence type="ECO:0000259" key="1">
    <source>
        <dbReference type="Pfam" id="PF01551"/>
    </source>
</evidence>
<dbReference type="InterPro" id="IPR050570">
    <property type="entry name" value="Cell_wall_metabolism_enzyme"/>
</dbReference>
<dbReference type="EMBL" id="UOEA01000050">
    <property type="protein sequence ID" value="VAV83774.1"/>
    <property type="molecule type" value="Genomic_DNA"/>
</dbReference>
<name>A0A3B0QQ19_9ZZZZ</name>
<dbReference type="AlphaFoldDB" id="A0A3B0QQ19"/>
<reference evidence="2" key="1">
    <citation type="submission" date="2018-06" db="EMBL/GenBank/DDBJ databases">
        <authorList>
            <person name="Zhirakovskaya E."/>
        </authorList>
    </citation>
    <scope>NUCLEOTIDE SEQUENCE</scope>
</reference>
<feature type="domain" description="M23ase beta-sheet core" evidence="1">
    <location>
        <begin position="209"/>
        <end position="303"/>
    </location>
</feature>
<dbReference type="GO" id="GO:0004222">
    <property type="term" value="F:metalloendopeptidase activity"/>
    <property type="evidence" value="ECO:0007669"/>
    <property type="project" value="TreeGrafter"/>
</dbReference>
<dbReference type="PANTHER" id="PTHR21666:SF270">
    <property type="entry name" value="MUREIN HYDROLASE ACTIVATOR ENVC"/>
    <property type="match status" value="1"/>
</dbReference>
<dbReference type="CDD" id="cd12797">
    <property type="entry name" value="M23_peptidase"/>
    <property type="match status" value="1"/>
</dbReference>
<evidence type="ECO:0000313" key="2">
    <source>
        <dbReference type="EMBL" id="VAV83774.1"/>
    </source>
</evidence>
<proteinExistence type="predicted"/>
<protein>
    <submittedName>
        <fullName evidence="2">Phage endopeptidase (ACLAME 35)</fullName>
    </submittedName>
</protein>
<dbReference type="SUPFAM" id="SSF51261">
    <property type="entry name" value="Duplicated hybrid motif"/>
    <property type="match status" value="1"/>
</dbReference>
<sequence length="332" mass="36467">MKVIKDKFKKNPVRGMMAMLLPVVFVILPVTLPRSNTRLTDAPPVVTLSRAETTQGGITGMELTLPSGITPVSGSFAERKVSFFKGAETDTDATYHALLGADLTDRPALQLLELTLADGPKDKKSYYYSIAIEGGDFTVDRLTLPPEMVNPGKKARRRIRRERKDVAKAVQTESAADRLWESPFIMPVSGKVTSSFGRRRILNGQEKSPHSGVDIRTPKGRRIRASNRARVAFTGYLYYTGKTVILDHGQGLFTSYCHLSKIKVKKGDMVARGKIVGLAGSTGRSTGPHLHWSAKLQGARVSPLDLVSITEAILKNALQKRAPRQISEAMLR</sequence>
<dbReference type="PANTHER" id="PTHR21666">
    <property type="entry name" value="PEPTIDASE-RELATED"/>
    <property type="match status" value="1"/>
</dbReference>
<accession>A0A3B0QQ19</accession>
<dbReference type="InterPro" id="IPR011055">
    <property type="entry name" value="Dup_hybrid_motif"/>
</dbReference>
<dbReference type="Pfam" id="PF01551">
    <property type="entry name" value="Peptidase_M23"/>
    <property type="match status" value="1"/>
</dbReference>
<dbReference type="InterPro" id="IPR016047">
    <property type="entry name" value="M23ase_b-sheet_dom"/>
</dbReference>
<organism evidence="2">
    <name type="scientific">hydrothermal vent metagenome</name>
    <dbReference type="NCBI Taxonomy" id="652676"/>
    <lineage>
        <taxon>unclassified sequences</taxon>
        <taxon>metagenomes</taxon>
        <taxon>ecological metagenomes</taxon>
    </lineage>
</organism>
<gene>
    <name evidence="2" type="ORF">MNBD_DELTA01-546</name>
</gene>
<dbReference type="Gene3D" id="2.70.70.10">
    <property type="entry name" value="Glucose Permease (Domain IIA)"/>
    <property type="match status" value="1"/>
</dbReference>